<dbReference type="PANTHER" id="PTHR46664:SF1">
    <property type="entry name" value="ATM INTERACTOR"/>
    <property type="match status" value="1"/>
</dbReference>
<dbReference type="KEGG" id="foc:113213888"/>
<evidence type="ECO:0000259" key="3">
    <source>
        <dbReference type="PROSITE" id="PS50157"/>
    </source>
</evidence>
<dbReference type="Pfam" id="PF00096">
    <property type="entry name" value="zf-C2H2"/>
    <property type="match status" value="1"/>
</dbReference>
<name>A0A6J1T6N6_FRAOC</name>
<feature type="domain" description="C2H2-type" evidence="3">
    <location>
        <begin position="97"/>
        <end position="118"/>
    </location>
</feature>
<dbReference type="InterPro" id="IPR036236">
    <property type="entry name" value="Znf_C2H2_sf"/>
</dbReference>
<keyword evidence="1" id="KW-0862">Zinc</keyword>
<dbReference type="Gene3D" id="3.30.160.60">
    <property type="entry name" value="Classic Zinc Finger"/>
    <property type="match status" value="2"/>
</dbReference>
<dbReference type="SMART" id="SM00355">
    <property type="entry name" value="ZnF_C2H2"/>
    <property type="match status" value="3"/>
</dbReference>
<evidence type="ECO:0000256" key="2">
    <source>
        <dbReference type="SAM" id="MobiDB-lite"/>
    </source>
</evidence>
<dbReference type="InterPro" id="IPR056545">
    <property type="entry name" value="C2H2_ASCIZ_1st_2nd"/>
</dbReference>
<dbReference type="GO" id="GO:0000976">
    <property type="term" value="F:transcription cis-regulatory region binding"/>
    <property type="evidence" value="ECO:0007669"/>
    <property type="project" value="InterPro"/>
</dbReference>
<dbReference type="AlphaFoldDB" id="A0A6J1T6N6"/>
<dbReference type="Proteomes" id="UP000504606">
    <property type="component" value="Unplaced"/>
</dbReference>
<proteinExistence type="predicted"/>
<dbReference type="RefSeq" id="XP_026288898.1">
    <property type="nucleotide sequence ID" value="XM_026433113.2"/>
</dbReference>
<protein>
    <submittedName>
        <fullName evidence="5">ATM interactor-like</fullName>
    </submittedName>
</protein>
<evidence type="ECO:0000313" key="5">
    <source>
        <dbReference type="RefSeq" id="XP_026288898.1"/>
    </source>
</evidence>
<dbReference type="InterPro" id="IPR013087">
    <property type="entry name" value="Znf_C2H2_type"/>
</dbReference>
<dbReference type="PROSITE" id="PS50157">
    <property type="entry name" value="ZINC_FINGER_C2H2_2"/>
    <property type="match status" value="2"/>
</dbReference>
<dbReference type="GO" id="GO:0045944">
    <property type="term" value="P:positive regulation of transcription by RNA polymerase II"/>
    <property type="evidence" value="ECO:0007669"/>
    <property type="project" value="InterPro"/>
</dbReference>
<dbReference type="Pfam" id="PF24757">
    <property type="entry name" value="C2H2_ASCIZ"/>
    <property type="match status" value="1"/>
</dbReference>
<dbReference type="GO" id="GO:0008270">
    <property type="term" value="F:zinc ion binding"/>
    <property type="evidence" value="ECO:0007669"/>
    <property type="project" value="UniProtKB-KW"/>
</dbReference>
<sequence>MACMDVCPLASELSVINSNIICPEEGCGKVFKASSALNMHLTKHHRNSCLAKRDSSITVRYFCPEEKCIYHVNASRHFAQMKYLKQHYLKVHSEKRFSCDSCNKAFATQELLKNHSQVCGIKFTCSCLNSYSSYEALLTHCKRKQHTFEYKYKLGHKRSKSEGTVEVPLKKDSQCPNLDVQPVYILPKPTNDQIATVALNVLAAPSLTELSCSIVHDKSMQTDPLEPRRKRNSPNKATEKALRRRTSAHTQTGVTLKTHHLKKTAETQTMGDYILKKAMADADILISDSESSFYLPNAPRKRKNNSGTQTAVKKCSKVLTKVNEPVLEQSLDAMSLSPCVPFSLKKDVGLPDLWITDKNTSSTQTTTSSDDLLQSDSFSKGDPIHSDLNLELFGQDENLCSSGIFEDNSDSFDNDVGSSSEFDSVGHSEVNMNQLGSLAHENFVSCNVTQTDQNLNHLFLRQPSDDECPASFTTSETQTTDDLNDLDSLLYANMWTQTSEDPFFSGLDFADTQTQTAWPLYGEEGNESILVSAETQTAISSACSSIMDNECWTCEPSHIETQTCEEDLKDYIAELEQA</sequence>
<keyword evidence="1" id="KW-0863">Zinc-finger</keyword>
<keyword evidence="1" id="KW-0479">Metal-binding</keyword>
<accession>A0A6J1T6N6</accession>
<dbReference type="SUPFAM" id="SSF57667">
    <property type="entry name" value="beta-beta-alpha zinc fingers"/>
    <property type="match status" value="1"/>
</dbReference>
<gene>
    <name evidence="5" type="primary">LOC113213888</name>
</gene>
<evidence type="ECO:0000256" key="1">
    <source>
        <dbReference type="PROSITE-ProRule" id="PRU00042"/>
    </source>
</evidence>
<dbReference type="PANTHER" id="PTHR46664">
    <property type="entry name" value="ATM INTERACTOR"/>
    <property type="match status" value="1"/>
</dbReference>
<organism evidence="4 5">
    <name type="scientific">Frankliniella occidentalis</name>
    <name type="common">Western flower thrips</name>
    <name type="synonym">Euthrips occidentalis</name>
    <dbReference type="NCBI Taxonomy" id="133901"/>
    <lineage>
        <taxon>Eukaryota</taxon>
        <taxon>Metazoa</taxon>
        <taxon>Ecdysozoa</taxon>
        <taxon>Arthropoda</taxon>
        <taxon>Hexapoda</taxon>
        <taxon>Insecta</taxon>
        <taxon>Pterygota</taxon>
        <taxon>Neoptera</taxon>
        <taxon>Paraneoptera</taxon>
        <taxon>Thysanoptera</taxon>
        <taxon>Terebrantia</taxon>
        <taxon>Thripoidea</taxon>
        <taxon>Thripidae</taxon>
        <taxon>Frankliniella</taxon>
    </lineage>
</organism>
<dbReference type="GO" id="GO:0005634">
    <property type="term" value="C:nucleus"/>
    <property type="evidence" value="ECO:0007669"/>
    <property type="project" value="TreeGrafter"/>
</dbReference>
<dbReference type="GO" id="GO:0000981">
    <property type="term" value="F:DNA-binding transcription factor activity, RNA polymerase II-specific"/>
    <property type="evidence" value="ECO:0007669"/>
    <property type="project" value="TreeGrafter"/>
</dbReference>
<dbReference type="GeneID" id="113213888"/>
<evidence type="ECO:0000313" key="4">
    <source>
        <dbReference type="Proteomes" id="UP000504606"/>
    </source>
</evidence>
<dbReference type="InterPro" id="IPR055303">
    <property type="entry name" value="ATMIN"/>
</dbReference>
<feature type="region of interest" description="Disordered" evidence="2">
    <location>
        <begin position="218"/>
        <end position="253"/>
    </location>
</feature>
<reference evidence="5" key="1">
    <citation type="submission" date="2025-08" db="UniProtKB">
        <authorList>
            <consortium name="RefSeq"/>
        </authorList>
    </citation>
    <scope>IDENTIFICATION</scope>
    <source>
        <tissue evidence="5">Whole organism</tissue>
    </source>
</reference>
<dbReference type="OrthoDB" id="6354171at2759"/>
<keyword evidence="4" id="KW-1185">Reference proteome</keyword>
<feature type="domain" description="C2H2-type" evidence="3">
    <location>
        <begin position="20"/>
        <end position="44"/>
    </location>
</feature>